<reference evidence="4 5" key="1">
    <citation type="submission" date="2019-03" db="EMBL/GenBank/DDBJ databases">
        <title>Jiella endophytica sp. nov., a novel endophytic bacterium isolated from root of Ficus microcarpa Linn. f.</title>
        <authorList>
            <person name="Tuo L."/>
        </authorList>
    </citation>
    <scope>NUCLEOTIDE SEQUENCE [LARGE SCALE GENOMIC DNA]</scope>
    <source>
        <strain evidence="4 5">CBS5Q-3</strain>
    </source>
</reference>
<dbReference type="Proteomes" id="UP000298179">
    <property type="component" value="Unassembled WGS sequence"/>
</dbReference>
<dbReference type="AlphaFoldDB" id="A0A4Y8RCF7"/>
<dbReference type="CDD" id="cd06413">
    <property type="entry name" value="GH25_muramidase_1"/>
    <property type="match status" value="1"/>
</dbReference>
<dbReference type="InterPro" id="IPR002053">
    <property type="entry name" value="Glyco_hydro_25"/>
</dbReference>
<dbReference type="PANTHER" id="PTHR34135">
    <property type="entry name" value="LYSOZYME"/>
    <property type="match status" value="1"/>
</dbReference>
<dbReference type="SMART" id="SM00641">
    <property type="entry name" value="Glyco_25"/>
    <property type="match status" value="1"/>
</dbReference>
<dbReference type="InterPro" id="IPR018077">
    <property type="entry name" value="Glyco_hydro_fam25_subgr"/>
</dbReference>
<dbReference type="GO" id="GO:0016998">
    <property type="term" value="P:cell wall macromolecule catabolic process"/>
    <property type="evidence" value="ECO:0007669"/>
    <property type="project" value="InterPro"/>
</dbReference>
<name>A0A4Y8RCF7_9HYPH</name>
<keyword evidence="3" id="KW-0326">Glycosidase</keyword>
<keyword evidence="5" id="KW-1185">Reference proteome</keyword>
<proteinExistence type="inferred from homology"/>
<dbReference type="InterPro" id="IPR006311">
    <property type="entry name" value="TAT_signal"/>
</dbReference>
<dbReference type="SUPFAM" id="SSF51445">
    <property type="entry name" value="(Trans)glycosidases"/>
    <property type="match status" value="1"/>
</dbReference>
<organism evidence="4 5">
    <name type="scientific">Jiella endophytica</name>
    <dbReference type="NCBI Taxonomy" id="2558362"/>
    <lineage>
        <taxon>Bacteria</taxon>
        <taxon>Pseudomonadati</taxon>
        <taxon>Pseudomonadota</taxon>
        <taxon>Alphaproteobacteria</taxon>
        <taxon>Hyphomicrobiales</taxon>
        <taxon>Aurantimonadaceae</taxon>
        <taxon>Jiella</taxon>
    </lineage>
</organism>
<dbReference type="Gene3D" id="3.20.20.80">
    <property type="entry name" value="Glycosidases"/>
    <property type="match status" value="1"/>
</dbReference>
<dbReference type="Pfam" id="PF01183">
    <property type="entry name" value="Glyco_hydro_25"/>
    <property type="match status" value="1"/>
</dbReference>
<dbReference type="InterPro" id="IPR017853">
    <property type="entry name" value="GH"/>
</dbReference>
<dbReference type="OrthoDB" id="9798192at2"/>
<evidence type="ECO:0000256" key="2">
    <source>
        <dbReference type="ARBA" id="ARBA00022801"/>
    </source>
</evidence>
<protein>
    <submittedName>
        <fullName evidence="4">Glycosyl hydrolase family 25</fullName>
    </submittedName>
</protein>
<accession>A0A4Y8RCF7</accession>
<evidence type="ECO:0000256" key="1">
    <source>
        <dbReference type="ARBA" id="ARBA00010646"/>
    </source>
</evidence>
<keyword evidence="2 4" id="KW-0378">Hydrolase</keyword>
<evidence type="ECO:0000313" key="5">
    <source>
        <dbReference type="Proteomes" id="UP000298179"/>
    </source>
</evidence>
<dbReference type="PANTHER" id="PTHR34135:SF2">
    <property type="entry name" value="LYSOZYME"/>
    <property type="match status" value="1"/>
</dbReference>
<dbReference type="RefSeq" id="WP_134763419.1">
    <property type="nucleotide sequence ID" value="NZ_SOZD01000006.1"/>
</dbReference>
<dbReference type="PROSITE" id="PS51318">
    <property type="entry name" value="TAT"/>
    <property type="match status" value="1"/>
</dbReference>
<dbReference type="GO" id="GO:0016052">
    <property type="term" value="P:carbohydrate catabolic process"/>
    <property type="evidence" value="ECO:0007669"/>
    <property type="project" value="TreeGrafter"/>
</dbReference>
<gene>
    <name evidence="4" type="ORF">E3C22_18800</name>
</gene>
<evidence type="ECO:0000313" key="4">
    <source>
        <dbReference type="EMBL" id="TFF19738.1"/>
    </source>
</evidence>
<dbReference type="EMBL" id="SOZD01000006">
    <property type="protein sequence ID" value="TFF19738.1"/>
    <property type="molecule type" value="Genomic_DNA"/>
</dbReference>
<sequence>MTDRIHIRRQEDAEAPQATRRAFLAGLAASAALAGCRSTAMSVEDLGLSNFAAEAAHHYPVHGIDVAKYQGDVDWSAARQGGVAFAWLKATEGGDRVDDRFDTNWRGAATARIPRGAYHFWYHCRPGHEQAAWFIENVPRQRGALPPVIDVEWTPFSPTCTIRPPRDELVREVGEMSRILEKHYGQRPILYVPIDVHRDRLVGAFPNHEFWLRAVADHPENVYENRKFRFWQYTATGTVPGVEGEVDRNAFAGNKDDWVKWLKGNLAA</sequence>
<comment type="caution">
    <text evidence="4">The sequence shown here is derived from an EMBL/GenBank/DDBJ whole genome shotgun (WGS) entry which is preliminary data.</text>
</comment>
<dbReference type="PROSITE" id="PS51904">
    <property type="entry name" value="GLYCOSYL_HYDROL_F25_2"/>
    <property type="match status" value="1"/>
</dbReference>
<comment type="similarity">
    <text evidence="1">Belongs to the glycosyl hydrolase 25 family.</text>
</comment>
<evidence type="ECO:0000256" key="3">
    <source>
        <dbReference type="ARBA" id="ARBA00023295"/>
    </source>
</evidence>
<dbReference type="GO" id="GO:0003796">
    <property type="term" value="F:lysozyme activity"/>
    <property type="evidence" value="ECO:0007669"/>
    <property type="project" value="InterPro"/>
</dbReference>
<dbReference type="GO" id="GO:0009253">
    <property type="term" value="P:peptidoglycan catabolic process"/>
    <property type="evidence" value="ECO:0007669"/>
    <property type="project" value="InterPro"/>
</dbReference>